<accession>A0AAE1X6R8</accession>
<name>A0AAE1X6R8_9LAMI</name>
<comment type="caution">
    <text evidence="1">The sequence shown here is derived from an EMBL/GenBank/DDBJ whole genome shotgun (WGS) entry which is preliminary data.</text>
</comment>
<organism evidence="1 2">
    <name type="scientific">Sesamum angolense</name>
    <dbReference type="NCBI Taxonomy" id="2727404"/>
    <lineage>
        <taxon>Eukaryota</taxon>
        <taxon>Viridiplantae</taxon>
        <taxon>Streptophyta</taxon>
        <taxon>Embryophyta</taxon>
        <taxon>Tracheophyta</taxon>
        <taxon>Spermatophyta</taxon>
        <taxon>Magnoliopsida</taxon>
        <taxon>eudicotyledons</taxon>
        <taxon>Gunneridae</taxon>
        <taxon>Pentapetalae</taxon>
        <taxon>asterids</taxon>
        <taxon>lamiids</taxon>
        <taxon>Lamiales</taxon>
        <taxon>Pedaliaceae</taxon>
        <taxon>Sesamum</taxon>
    </lineage>
</organism>
<dbReference type="PANTHER" id="PTHR46890:SF48">
    <property type="entry name" value="RNA-DIRECTED DNA POLYMERASE"/>
    <property type="match status" value="1"/>
</dbReference>
<dbReference type="Proteomes" id="UP001289374">
    <property type="component" value="Unassembled WGS sequence"/>
</dbReference>
<dbReference type="AlphaFoldDB" id="A0AAE1X6R8"/>
<protein>
    <submittedName>
        <fullName evidence="1">Uncharacterized protein</fullName>
    </submittedName>
</protein>
<dbReference type="InterPro" id="IPR052343">
    <property type="entry name" value="Retrotransposon-Effector_Assoc"/>
</dbReference>
<proteinExistence type="predicted"/>
<reference evidence="1" key="1">
    <citation type="submission" date="2020-06" db="EMBL/GenBank/DDBJ databases">
        <authorList>
            <person name="Li T."/>
            <person name="Hu X."/>
            <person name="Zhang T."/>
            <person name="Song X."/>
            <person name="Zhang H."/>
            <person name="Dai N."/>
            <person name="Sheng W."/>
            <person name="Hou X."/>
            <person name="Wei L."/>
        </authorList>
    </citation>
    <scope>NUCLEOTIDE SEQUENCE</scope>
    <source>
        <strain evidence="1">K16</strain>
        <tissue evidence="1">Leaf</tissue>
    </source>
</reference>
<dbReference type="PANTHER" id="PTHR46890">
    <property type="entry name" value="NON-LTR RETROLELEMENT REVERSE TRANSCRIPTASE-LIKE PROTEIN-RELATED"/>
    <property type="match status" value="1"/>
</dbReference>
<dbReference type="EMBL" id="JACGWL010000003">
    <property type="protein sequence ID" value="KAK4406372.1"/>
    <property type="molecule type" value="Genomic_DNA"/>
</dbReference>
<sequence>MRSGAQRCNAAIWNVYGLNRRDHQVAVANLMGPSNRVWIAWDYEYIDVDILDMGDQFIHCQTLGNFPGAVNEESWLIGGDFNVMLDMSEVCSSSWDIQMAMEKFKECIFDTGFITLPMQGEMFTLNDRHNSFVLHLEHYRLVFLKATKLEQVMLNVSEEDSVALLKPVTSNENAFVPGRSTNDNILLAQESFTGWIEECVTTPAFSVCINGSPYGFFVGARRLRQGDPMSPYLFVLFIEVCKLVEEGQGVRDILALNRPLMNRHMWDVIKGDRSSIWVDWIYHVQIRDHSIWISLPPIHGKTDRIRWRSESGSFTMSVAYAIISPPGPKASLLSQLPSEDYVDYSVSMAYP</sequence>
<reference evidence="1" key="2">
    <citation type="journal article" date="2024" name="Plant">
        <title>Genomic evolution and insights into agronomic trait innovations of Sesamum species.</title>
        <authorList>
            <person name="Miao H."/>
            <person name="Wang L."/>
            <person name="Qu L."/>
            <person name="Liu H."/>
            <person name="Sun Y."/>
            <person name="Le M."/>
            <person name="Wang Q."/>
            <person name="Wei S."/>
            <person name="Zheng Y."/>
            <person name="Lin W."/>
            <person name="Duan Y."/>
            <person name="Cao H."/>
            <person name="Xiong S."/>
            <person name="Wang X."/>
            <person name="Wei L."/>
            <person name="Li C."/>
            <person name="Ma Q."/>
            <person name="Ju M."/>
            <person name="Zhao R."/>
            <person name="Li G."/>
            <person name="Mu C."/>
            <person name="Tian Q."/>
            <person name="Mei H."/>
            <person name="Zhang T."/>
            <person name="Gao T."/>
            <person name="Zhang H."/>
        </authorList>
    </citation>
    <scope>NUCLEOTIDE SEQUENCE</scope>
    <source>
        <strain evidence="1">K16</strain>
    </source>
</reference>
<keyword evidence="2" id="KW-1185">Reference proteome</keyword>
<evidence type="ECO:0000313" key="1">
    <source>
        <dbReference type="EMBL" id="KAK4406372.1"/>
    </source>
</evidence>
<gene>
    <name evidence="1" type="ORF">Sango_0643700</name>
</gene>
<evidence type="ECO:0000313" key="2">
    <source>
        <dbReference type="Proteomes" id="UP001289374"/>
    </source>
</evidence>